<name>A0A5M6I6Z2_9PROT</name>
<dbReference type="RefSeq" id="WP_150063787.1">
    <property type="nucleotide sequence ID" value="NZ_JACHII010000024.1"/>
</dbReference>
<sequence>MSVTSKAIAVEDLYPMPHQGVHVITTELLAAVYGTEPDRIRRNHSRNADRFVEGKHFFKLVGDDLKSFRTRAEGLKDPLLGIATNVNALTVWTERGAARHAKMLETDQAWEVFEKLEDAYFERGPVLPVPRPNSPDTSGYGKQSCERFVEECERLGFRNPEAFAEAIGWPKSKLFHYAEMHALITKDDDFKRFLGQNFDLKYWFWGTRQYSEDEMALLYALRTLSEPDRLRALKAVEQVYRTPVGPALTDETDDPSLPAKAAPPRTPALFSNLTGPFFDALDELTEDKIPWNHSRAPNLIAFDLMEVRDLFMANGIDVEITPLLCRALKTCEDPVFQAVKPVNSALKRGVQVRCWVFEKAGSVRR</sequence>
<comment type="caution">
    <text evidence="2">The sequence shown here is derived from an EMBL/GenBank/DDBJ whole genome shotgun (WGS) entry which is preliminary data.</text>
</comment>
<dbReference type="OrthoDB" id="9808959at2"/>
<dbReference type="Proteomes" id="UP000324065">
    <property type="component" value="Unassembled WGS sequence"/>
</dbReference>
<dbReference type="EMBL" id="VWPJ01000024">
    <property type="protein sequence ID" value="KAA5604031.1"/>
    <property type="molecule type" value="Genomic_DNA"/>
</dbReference>
<proteinExistence type="predicted"/>
<evidence type="ECO:0000313" key="3">
    <source>
        <dbReference type="Proteomes" id="UP000324065"/>
    </source>
</evidence>
<dbReference type="Pfam" id="PF10543">
    <property type="entry name" value="ORF6N"/>
    <property type="match status" value="1"/>
</dbReference>
<protein>
    <submittedName>
        <fullName evidence="2">ORF6N domain-containing protein</fullName>
    </submittedName>
</protein>
<evidence type="ECO:0000313" key="2">
    <source>
        <dbReference type="EMBL" id="KAA5604031.1"/>
    </source>
</evidence>
<gene>
    <name evidence="2" type="ORF">F1188_17725</name>
</gene>
<dbReference type="InterPro" id="IPR018873">
    <property type="entry name" value="KilA-N_DNA-bd_domain"/>
</dbReference>
<keyword evidence="3" id="KW-1185">Reference proteome</keyword>
<accession>A0A5M6I6Z2</accession>
<evidence type="ECO:0000259" key="1">
    <source>
        <dbReference type="Pfam" id="PF10543"/>
    </source>
</evidence>
<dbReference type="AlphaFoldDB" id="A0A5M6I6Z2"/>
<organism evidence="2 3">
    <name type="scientific">Roseospira marina</name>
    <dbReference type="NCBI Taxonomy" id="140057"/>
    <lineage>
        <taxon>Bacteria</taxon>
        <taxon>Pseudomonadati</taxon>
        <taxon>Pseudomonadota</taxon>
        <taxon>Alphaproteobacteria</taxon>
        <taxon>Rhodospirillales</taxon>
        <taxon>Rhodospirillaceae</taxon>
        <taxon>Roseospira</taxon>
    </lineage>
</organism>
<feature type="domain" description="KilA-N DNA-binding" evidence="1">
    <location>
        <begin position="18"/>
        <end position="103"/>
    </location>
</feature>
<reference evidence="2 3" key="1">
    <citation type="submission" date="2019-09" db="EMBL/GenBank/DDBJ databases">
        <title>Genome sequence of Roseospira marina, one of the more divergent members of the non-sulfur purple photosynthetic bacterial family, the Rhodospirillaceae.</title>
        <authorList>
            <person name="Meyer T."/>
            <person name="Kyndt J."/>
        </authorList>
    </citation>
    <scope>NUCLEOTIDE SEQUENCE [LARGE SCALE GENOMIC DNA]</scope>
    <source>
        <strain evidence="2 3">DSM 15113</strain>
    </source>
</reference>